<sequence length="307" mass="34095">MNLSHDAKTYLLLKSVVESVTGFNIPEVAPPVGRQINIPLPNGTDKENRAILVYLGGEQLRLLSKDTKEDYIFNGVDRDYQDYRNKAQAIRLNEIIEQVKWMYQAAESVTLSTEPLLLEAGYKVPVLTGVLGGHDDYFPNGVTAGALRKHKEAILQPFYSPKGQDERGPVEPKLTAVRSLLADDLQGEIFGAIPPSLHIHRLAHGMPVVWVCGYENAIAALKRFPDFTVKEALSLVHLLKFVGRGRGDEIARQAGTLKDCYLALTLEQIKQFNLLVDADKAGSSLVPFREVEHSFIQLGKGECFDDK</sequence>
<dbReference type="EMBL" id="CP054020">
    <property type="protein sequence ID" value="QKI89917.1"/>
    <property type="molecule type" value="Genomic_DNA"/>
</dbReference>
<reference evidence="1 2" key="1">
    <citation type="submission" date="2020-05" db="EMBL/GenBank/DDBJ databases">
        <title>Thiomicrorhabdus sediminis sp.nov. and Thiomicrorhabdus xiamenensis sp.nov., novel sulfur-oxidizing bacteria isolated from coastal sediment.</title>
        <authorList>
            <person name="Liu X."/>
        </authorList>
    </citation>
    <scope>NUCLEOTIDE SEQUENCE [LARGE SCALE GENOMIC DNA]</scope>
    <source>
        <strain evidence="1 2">G2</strain>
    </source>
</reference>
<gene>
    <name evidence="1" type="ORF">HQN79_10190</name>
</gene>
<protein>
    <submittedName>
        <fullName evidence="1">Uncharacterized protein</fullName>
    </submittedName>
</protein>
<dbReference type="KEGG" id="txa:HQN79_10190"/>
<proteinExistence type="predicted"/>
<accession>A0A7D4NSF8</accession>
<dbReference type="AlphaFoldDB" id="A0A7D4NSF8"/>
<keyword evidence="2" id="KW-1185">Reference proteome</keyword>
<evidence type="ECO:0000313" key="2">
    <source>
        <dbReference type="Proteomes" id="UP000504724"/>
    </source>
</evidence>
<dbReference type="Proteomes" id="UP000504724">
    <property type="component" value="Chromosome"/>
</dbReference>
<organism evidence="1 2">
    <name type="scientific">Thiomicrorhabdus xiamenensis</name>
    <dbReference type="NCBI Taxonomy" id="2739063"/>
    <lineage>
        <taxon>Bacteria</taxon>
        <taxon>Pseudomonadati</taxon>
        <taxon>Pseudomonadota</taxon>
        <taxon>Gammaproteobacteria</taxon>
        <taxon>Thiotrichales</taxon>
        <taxon>Piscirickettsiaceae</taxon>
        <taxon>Thiomicrorhabdus</taxon>
    </lineage>
</organism>
<evidence type="ECO:0000313" key="1">
    <source>
        <dbReference type="EMBL" id="QKI89917.1"/>
    </source>
</evidence>
<name>A0A7D4NSF8_9GAMM</name>
<dbReference type="RefSeq" id="WP_173286192.1">
    <property type="nucleotide sequence ID" value="NZ_CP054020.1"/>
</dbReference>